<keyword evidence="2" id="KW-0732">Signal</keyword>
<protein>
    <recommendedName>
        <fullName evidence="5">Secreted protein</fullName>
    </recommendedName>
</protein>
<feature type="compositionally biased region" description="Polar residues" evidence="1">
    <location>
        <begin position="55"/>
        <end position="65"/>
    </location>
</feature>
<feature type="region of interest" description="Disordered" evidence="1">
    <location>
        <begin position="52"/>
        <end position="95"/>
    </location>
</feature>
<feature type="compositionally biased region" description="Gly residues" evidence="1">
    <location>
        <begin position="80"/>
        <end position="89"/>
    </location>
</feature>
<gene>
    <name evidence="3" type="ORF">FB465_3163</name>
</gene>
<comment type="caution">
    <text evidence="3">The sequence shown here is derived from an EMBL/GenBank/DDBJ whole genome shotgun (WGS) entry which is preliminary data.</text>
</comment>
<dbReference type="EMBL" id="VIVR01000001">
    <property type="protein sequence ID" value="TWE18114.1"/>
    <property type="molecule type" value="Genomic_DNA"/>
</dbReference>
<evidence type="ECO:0000313" key="4">
    <source>
        <dbReference type="Proteomes" id="UP000318416"/>
    </source>
</evidence>
<dbReference type="OrthoDB" id="4337295at2"/>
<accession>A0A561ER95</accession>
<keyword evidence="4" id="KW-1185">Reference proteome</keyword>
<reference evidence="3 4" key="1">
    <citation type="submission" date="2019-06" db="EMBL/GenBank/DDBJ databases">
        <title>Sequencing the genomes of 1000 actinobacteria strains.</title>
        <authorList>
            <person name="Klenk H.-P."/>
        </authorList>
    </citation>
    <scope>NUCLEOTIDE SEQUENCE [LARGE SCALE GENOMIC DNA]</scope>
    <source>
        <strain evidence="3 4">DSM 41649</strain>
    </source>
</reference>
<evidence type="ECO:0000256" key="1">
    <source>
        <dbReference type="SAM" id="MobiDB-lite"/>
    </source>
</evidence>
<feature type="chain" id="PRO_5022200334" description="Secreted protein" evidence="2">
    <location>
        <begin position="27"/>
        <end position="105"/>
    </location>
</feature>
<evidence type="ECO:0000256" key="2">
    <source>
        <dbReference type="SAM" id="SignalP"/>
    </source>
</evidence>
<dbReference type="AlphaFoldDB" id="A0A561ER95"/>
<dbReference type="RefSeq" id="WP_145791222.1">
    <property type="nucleotide sequence ID" value="NZ_BAAABR010000029.1"/>
</dbReference>
<organism evidence="3 4">
    <name type="scientific">Kitasatospora atroaurantiaca</name>
    <dbReference type="NCBI Taxonomy" id="285545"/>
    <lineage>
        <taxon>Bacteria</taxon>
        <taxon>Bacillati</taxon>
        <taxon>Actinomycetota</taxon>
        <taxon>Actinomycetes</taxon>
        <taxon>Kitasatosporales</taxon>
        <taxon>Streptomycetaceae</taxon>
        <taxon>Kitasatospora</taxon>
    </lineage>
</organism>
<evidence type="ECO:0008006" key="5">
    <source>
        <dbReference type="Google" id="ProtNLM"/>
    </source>
</evidence>
<sequence length="105" mass="10139">MSRIRAVAAVTALGGFLLAGIGTAQADNGAGAEHNSNSSLVSNIGSGNIVGSVHGNGNASQQTATGSGGSNQNNSLGVAGNSGGIGTAQGNGNLSDKVYYPFVLY</sequence>
<feature type="signal peptide" evidence="2">
    <location>
        <begin position="1"/>
        <end position="26"/>
    </location>
</feature>
<evidence type="ECO:0000313" key="3">
    <source>
        <dbReference type="EMBL" id="TWE18114.1"/>
    </source>
</evidence>
<dbReference type="Proteomes" id="UP000318416">
    <property type="component" value="Unassembled WGS sequence"/>
</dbReference>
<name>A0A561ER95_9ACTN</name>
<proteinExistence type="predicted"/>